<dbReference type="EMBL" id="CP000142">
    <property type="protein sequence ID" value="ABA88964.1"/>
    <property type="molecule type" value="Genomic_DNA"/>
</dbReference>
<gene>
    <name evidence="1" type="primary">moaD-3</name>
    <name evidence="1" type="ordered locus">Pcar_1721</name>
</gene>
<dbReference type="InterPro" id="IPR016155">
    <property type="entry name" value="Mopterin_synth/thiamin_S_b"/>
</dbReference>
<dbReference type="STRING" id="338963.Pcar_1721"/>
<protein>
    <submittedName>
        <fullName evidence="1">Molybdopterin biosynthesis sulfur carrier protein</fullName>
    </submittedName>
</protein>
<keyword evidence="2" id="KW-1185">Reference proteome</keyword>
<dbReference type="AlphaFoldDB" id="Q3A3U3"/>
<accession>Q3A3U3</accession>
<organism evidence="1 2">
    <name type="scientific">Syntrophotalea carbinolica (strain DSM 2380 / NBRC 103641 / GraBd1)</name>
    <name type="common">Pelobacter carbinolicus</name>
    <dbReference type="NCBI Taxonomy" id="338963"/>
    <lineage>
        <taxon>Bacteria</taxon>
        <taxon>Pseudomonadati</taxon>
        <taxon>Thermodesulfobacteriota</taxon>
        <taxon>Desulfuromonadia</taxon>
        <taxon>Desulfuromonadales</taxon>
        <taxon>Syntrophotaleaceae</taxon>
        <taxon>Syntrophotalea</taxon>
    </lineage>
</organism>
<proteinExistence type="predicted"/>
<dbReference type="OrthoDB" id="9801945at2"/>
<dbReference type="Pfam" id="PF02597">
    <property type="entry name" value="ThiS"/>
    <property type="match status" value="1"/>
</dbReference>
<dbReference type="Gene3D" id="3.10.20.30">
    <property type="match status" value="1"/>
</dbReference>
<dbReference type="CDD" id="cd17040">
    <property type="entry name" value="Ubl_MoaD_like"/>
    <property type="match status" value="1"/>
</dbReference>
<dbReference type="SUPFAM" id="SSF54285">
    <property type="entry name" value="MoaD/ThiS"/>
    <property type="match status" value="1"/>
</dbReference>
<evidence type="ECO:0000313" key="1">
    <source>
        <dbReference type="EMBL" id="ABA88964.1"/>
    </source>
</evidence>
<dbReference type="HOGENOM" id="CLU_114601_5_3_7"/>
<dbReference type="Proteomes" id="UP000002534">
    <property type="component" value="Chromosome"/>
</dbReference>
<evidence type="ECO:0000313" key="2">
    <source>
        <dbReference type="Proteomes" id="UP000002534"/>
    </source>
</evidence>
<dbReference type="InterPro" id="IPR003749">
    <property type="entry name" value="ThiS/MoaD-like"/>
</dbReference>
<sequence>MKVCVKLFATFRNGRFKEKLCEYEAGTMVSQVIKELDLPEDQLGAVLINARHVEGDQELKDGDSLSIFPLVGGG</sequence>
<dbReference type="RefSeq" id="WP_011341455.1">
    <property type="nucleotide sequence ID" value="NC_007498.2"/>
</dbReference>
<name>Q3A3U3_SYNC1</name>
<dbReference type="InterPro" id="IPR012675">
    <property type="entry name" value="Beta-grasp_dom_sf"/>
</dbReference>
<dbReference type="KEGG" id="pca:Pcar_1721"/>
<reference evidence="1 2" key="2">
    <citation type="journal article" date="2012" name="BMC Genomics">
        <title>The genome of Pelobacter carbinolicus reveals surprising metabolic capabilities and physiological features.</title>
        <authorList>
            <person name="Aklujkar M."/>
            <person name="Haveman S.A."/>
            <person name="Didonato R.Jr."/>
            <person name="Chertkov O."/>
            <person name="Han C.S."/>
            <person name="Land M.L."/>
            <person name="Brown P."/>
            <person name="Lovley D.R."/>
        </authorList>
    </citation>
    <scope>NUCLEOTIDE SEQUENCE [LARGE SCALE GENOMIC DNA]</scope>
    <source>
        <strain evidence="2">DSM 2380 / NBRC 103641 / GraBd1</strain>
    </source>
</reference>
<dbReference type="eggNOG" id="COG1977">
    <property type="taxonomic scope" value="Bacteria"/>
</dbReference>
<reference evidence="2" key="1">
    <citation type="submission" date="2005-10" db="EMBL/GenBank/DDBJ databases">
        <title>Complete sequence of Pelobacter carbinolicus DSM 2380.</title>
        <authorList>
            <person name="Copeland A."/>
            <person name="Lucas S."/>
            <person name="Lapidus A."/>
            <person name="Barry K."/>
            <person name="Detter J.C."/>
            <person name="Glavina T."/>
            <person name="Hammon N."/>
            <person name="Israni S."/>
            <person name="Pitluck S."/>
            <person name="Chertkov O."/>
            <person name="Schmutz J."/>
            <person name="Larimer F."/>
            <person name="Land M."/>
            <person name="Kyrpides N."/>
            <person name="Ivanova N."/>
            <person name="Richardson P."/>
        </authorList>
    </citation>
    <scope>NUCLEOTIDE SEQUENCE [LARGE SCALE GENOMIC DNA]</scope>
    <source>
        <strain evidence="2">DSM 2380 / NBRC 103641 / GraBd1</strain>
    </source>
</reference>